<dbReference type="Gene3D" id="1.10.3210.10">
    <property type="entry name" value="Hypothetical protein af1432"/>
    <property type="match status" value="1"/>
</dbReference>
<dbReference type="PANTHER" id="PTHR45228:SF5">
    <property type="entry name" value="CYCLIC DI-GMP PHOSPHODIESTERASE VC_1348-RELATED"/>
    <property type="match status" value="1"/>
</dbReference>
<keyword evidence="1" id="KW-0597">Phosphoprotein</keyword>
<dbReference type="EMBL" id="JACVEW010000007">
    <property type="protein sequence ID" value="MBP0048259.1"/>
    <property type="molecule type" value="Genomic_DNA"/>
</dbReference>
<dbReference type="InterPro" id="IPR052020">
    <property type="entry name" value="Cyclic_di-GMP/3'3'-cGAMP_PDE"/>
</dbReference>
<dbReference type="Proteomes" id="UP000810171">
    <property type="component" value="Unassembled WGS sequence"/>
</dbReference>
<evidence type="ECO:0000313" key="4">
    <source>
        <dbReference type="EMBL" id="MBP0048259.1"/>
    </source>
</evidence>
<dbReference type="CDD" id="cd00077">
    <property type="entry name" value="HDc"/>
    <property type="match status" value="1"/>
</dbReference>
<comment type="caution">
    <text evidence="4">The sequence shown here is derived from an EMBL/GenBank/DDBJ whole genome shotgun (WGS) entry which is preliminary data.</text>
</comment>
<evidence type="ECO:0000256" key="1">
    <source>
        <dbReference type="PROSITE-ProRule" id="PRU00169"/>
    </source>
</evidence>
<dbReference type="PANTHER" id="PTHR45228">
    <property type="entry name" value="CYCLIC DI-GMP PHOSPHODIESTERASE TM_0186-RELATED"/>
    <property type="match status" value="1"/>
</dbReference>
<protein>
    <submittedName>
        <fullName evidence="4">Response regulator</fullName>
    </submittedName>
</protein>
<proteinExistence type="predicted"/>
<dbReference type="SUPFAM" id="SSF52172">
    <property type="entry name" value="CheY-like"/>
    <property type="match status" value="1"/>
</dbReference>
<dbReference type="Gene3D" id="3.40.50.2300">
    <property type="match status" value="1"/>
</dbReference>
<dbReference type="Pfam" id="PF13487">
    <property type="entry name" value="HD_5"/>
    <property type="match status" value="1"/>
</dbReference>
<evidence type="ECO:0000313" key="5">
    <source>
        <dbReference type="Proteomes" id="UP000810171"/>
    </source>
</evidence>
<organism evidence="4 5">
    <name type="scientific">Marinobacterium alkalitolerans</name>
    <dbReference type="NCBI Taxonomy" id="1542925"/>
    <lineage>
        <taxon>Bacteria</taxon>
        <taxon>Pseudomonadati</taxon>
        <taxon>Pseudomonadota</taxon>
        <taxon>Gammaproteobacteria</taxon>
        <taxon>Oceanospirillales</taxon>
        <taxon>Oceanospirillaceae</taxon>
        <taxon>Marinobacterium</taxon>
    </lineage>
</organism>
<feature type="modified residue" description="4-aspartylphosphate" evidence="1">
    <location>
        <position position="38"/>
    </location>
</feature>
<evidence type="ECO:0000259" key="3">
    <source>
        <dbReference type="PROSITE" id="PS51832"/>
    </source>
</evidence>
<reference evidence="4 5" key="1">
    <citation type="submission" date="2020-09" db="EMBL/GenBank/DDBJ databases">
        <authorList>
            <person name="Tanuku N.R.S."/>
        </authorList>
    </citation>
    <scope>NUCLEOTIDE SEQUENCE [LARGE SCALE GENOMIC DNA]</scope>
    <source>
        <strain evidence="4 5">AK62</strain>
    </source>
</reference>
<accession>A0ABS3Z998</accession>
<keyword evidence="5" id="KW-1185">Reference proteome</keyword>
<dbReference type="InterPro" id="IPR003607">
    <property type="entry name" value="HD/PDEase_dom"/>
</dbReference>
<dbReference type="PROSITE" id="PS50110">
    <property type="entry name" value="RESPONSE_REGULATORY"/>
    <property type="match status" value="1"/>
</dbReference>
<sequence length="363" mass="40285">MVLGELLHEEYLIRAASTGQRALEVAVSDPKPDLILLDVMMPEMDGYSVLKCLREQPDTCDIPVIFITALSTQADEEKGLQLGAVDYITKPFNPAIVKARVKTQLELKDSRDRLSRHNLNLEAEVEKRIWENALIRDLTTRALACMAEMRDKETGLHIMRTQKYVELLAERLQEHPRFRDALQGERRRDIVRAAPLHDIGKIGIPDAILLKPGPLTAAEFTVMKTHSVIGASAIDSAIEQALMAFGSTQSGSSMGAINFLRVASEIARSHHERWDGSGYPDGLSGDRIPVSARLMALADVFDALTEARVYKSPMSIEQAVEVISEGRATHFDPDVVDAFMACLDQFADVAERLREPDQWQAGA</sequence>
<dbReference type="InterPro" id="IPR037522">
    <property type="entry name" value="HD_GYP_dom"/>
</dbReference>
<evidence type="ECO:0000259" key="2">
    <source>
        <dbReference type="PROSITE" id="PS50110"/>
    </source>
</evidence>
<feature type="domain" description="HD-GYP" evidence="3">
    <location>
        <begin position="132"/>
        <end position="355"/>
    </location>
</feature>
<dbReference type="SMART" id="SM00471">
    <property type="entry name" value="HDc"/>
    <property type="match status" value="1"/>
</dbReference>
<dbReference type="SMART" id="SM00448">
    <property type="entry name" value="REC"/>
    <property type="match status" value="1"/>
</dbReference>
<gene>
    <name evidence="4" type="ORF">H9C73_05885</name>
</gene>
<feature type="domain" description="Response regulatory" evidence="2">
    <location>
        <begin position="1"/>
        <end position="105"/>
    </location>
</feature>
<dbReference type="InterPro" id="IPR001789">
    <property type="entry name" value="Sig_transdc_resp-reg_receiver"/>
</dbReference>
<name>A0ABS3Z998_9GAMM</name>
<dbReference type="InterPro" id="IPR011006">
    <property type="entry name" value="CheY-like_superfamily"/>
</dbReference>
<dbReference type="SUPFAM" id="SSF109604">
    <property type="entry name" value="HD-domain/PDEase-like"/>
    <property type="match status" value="1"/>
</dbReference>
<dbReference type="PROSITE" id="PS51832">
    <property type="entry name" value="HD_GYP"/>
    <property type="match status" value="1"/>
</dbReference>
<dbReference type="Pfam" id="PF00072">
    <property type="entry name" value="Response_reg"/>
    <property type="match status" value="1"/>
</dbReference>